<accession>A0A2N5ZJP6</accession>
<dbReference type="SUPFAM" id="SSF51556">
    <property type="entry name" value="Metallo-dependent hydrolases"/>
    <property type="match status" value="1"/>
</dbReference>
<dbReference type="EMBL" id="PKTG01000046">
    <property type="protein sequence ID" value="PLX18915.1"/>
    <property type="molecule type" value="Genomic_DNA"/>
</dbReference>
<dbReference type="SUPFAM" id="SSF51338">
    <property type="entry name" value="Composite domain of metallo-dependent hydrolases"/>
    <property type="match status" value="1"/>
</dbReference>
<dbReference type="Gene3D" id="3.20.20.140">
    <property type="entry name" value="Metal-dependent hydrolases"/>
    <property type="match status" value="1"/>
</dbReference>
<dbReference type="AlphaFoldDB" id="A0A2N5ZJP6"/>
<dbReference type="InterPro" id="IPR011059">
    <property type="entry name" value="Metal-dep_hydrolase_composite"/>
</dbReference>
<evidence type="ECO:0000259" key="1">
    <source>
        <dbReference type="Pfam" id="PF07969"/>
    </source>
</evidence>
<name>A0A2N5ZJP6_MUIH1</name>
<evidence type="ECO:0000313" key="2">
    <source>
        <dbReference type="EMBL" id="PLX18915.1"/>
    </source>
</evidence>
<proteinExistence type="predicted"/>
<feature type="domain" description="Amidohydrolase 3" evidence="1">
    <location>
        <begin position="44"/>
        <end position="467"/>
    </location>
</feature>
<dbReference type="Pfam" id="PF07969">
    <property type="entry name" value="Amidohydro_3"/>
    <property type="match status" value="1"/>
</dbReference>
<dbReference type="GO" id="GO:0016810">
    <property type="term" value="F:hydrolase activity, acting on carbon-nitrogen (but not peptide) bonds"/>
    <property type="evidence" value="ECO:0007669"/>
    <property type="project" value="InterPro"/>
</dbReference>
<protein>
    <recommendedName>
        <fullName evidence="1">Amidohydrolase 3 domain-containing protein</fullName>
    </recommendedName>
</protein>
<dbReference type="InterPro" id="IPR013108">
    <property type="entry name" value="Amidohydro_3"/>
</dbReference>
<dbReference type="PANTHER" id="PTHR22642">
    <property type="entry name" value="IMIDAZOLONEPROPIONASE"/>
    <property type="match status" value="1"/>
</dbReference>
<sequence length="468" mass="53464">MNKEIISNICIPTISFSNSFDVHINKGKIEKLIESTNKNRTSLFLFPSFHDSHIHLKLFTETLSQILFDPDDDVGKVMDKIKDRLKDYEKGELIFGGGFSRKFLDEFVNKKTLDDLTSDNPIILYSRDIHTFVLNSKALSLIDKDMKKQYSKYIQKDDKNIETGIIFEKAETLLTHVLKEKEKSFKKDLPKAISILNSYGITAIHDMDGINTNITQGLPIDIITFYRKDPEELNPKDGIKLFLDGSLGSLTAWMEDGEGISNYNEKELEVLLHKCRKHNLRPAIHAIGNKANRVLAHLFKKIGKEDWRIEHAQTVSDSALSFFKDINIAMQPQHLLFDIPLAKKHLNGKEYELFRFKSLLKNKARLMFGSDCPVIAPNVIEGIYAASERIDPESKKVWQLKEKISRKEALDAYTVNCARYAGLESGSVEIGKDADLVLLDKNILNCSKEELLSTKILRTYYKGKVVFE</sequence>
<comment type="caution">
    <text evidence="2">The sequence shown here is derived from an EMBL/GenBank/DDBJ whole genome shotgun (WGS) entry which is preliminary data.</text>
</comment>
<evidence type="ECO:0000313" key="3">
    <source>
        <dbReference type="Proteomes" id="UP000234857"/>
    </source>
</evidence>
<organism evidence="2 3">
    <name type="scientific">Muiribacterium halophilum</name>
    <dbReference type="NCBI Taxonomy" id="2053465"/>
    <lineage>
        <taxon>Bacteria</taxon>
        <taxon>Candidatus Muiribacteriota</taxon>
        <taxon>Candidatus Muiribacteriia</taxon>
        <taxon>Candidatus Muiribacteriales</taxon>
        <taxon>Candidatus Muiribacteriaceae</taxon>
        <taxon>Candidatus Muiribacterium</taxon>
    </lineage>
</organism>
<gene>
    <name evidence="2" type="ORF">C0601_03435</name>
</gene>
<reference evidence="2 3" key="1">
    <citation type="submission" date="2017-11" db="EMBL/GenBank/DDBJ databases">
        <title>Genome-resolved metagenomics identifies genetic mobility, metabolic interactions, and unexpected diversity in perchlorate-reducing communities.</title>
        <authorList>
            <person name="Barnum T.P."/>
            <person name="Figueroa I.A."/>
            <person name="Carlstrom C.I."/>
            <person name="Lucas L.N."/>
            <person name="Engelbrektson A.L."/>
            <person name="Coates J.D."/>
        </authorList>
    </citation>
    <scope>NUCLEOTIDE SEQUENCE [LARGE SCALE GENOMIC DNA]</scope>
    <source>
        <strain evidence="2">BM706</strain>
    </source>
</reference>
<dbReference type="Proteomes" id="UP000234857">
    <property type="component" value="Unassembled WGS sequence"/>
</dbReference>
<dbReference type="InterPro" id="IPR032466">
    <property type="entry name" value="Metal_Hydrolase"/>
</dbReference>
<dbReference type="PANTHER" id="PTHR22642:SF2">
    <property type="entry name" value="PROTEIN LONG AFTER FAR-RED 3"/>
    <property type="match status" value="1"/>
</dbReference>